<evidence type="ECO:0000313" key="1">
    <source>
        <dbReference type="EMBL" id="RWQ92307.1"/>
    </source>
</evidence>
<reference evidence="1 2" key="1">
    <citation type="journal article" date="2018" name="Front. Microbiol.">
        <title>Genomic and genetic insights into a cosmopolitan fungus, Paecilomyces variotii (Eurotiales).</title>
        <authorList>
            <person name="Urquhart A.S."/>
            <person name="Mondo S.J."/>
            <person name="Makela M.R."/>
            <person name="Hane J.K."/>
            <person name="Wiebenga A."/>
            <person name="He G."/>
            <person name="Mihaltcheva S."/>
            <person name="Pangilinan J."/>
            <person name="Lipzen A."/>
            <person name="Barry K."/>
            <person name="de Vries R.P."/>
            <person name="Grigoriev I.V."/>
            <person name="Idnurm A."/>
        </authorList>
    </citation>
    <scope>NUCLEOTIDE SEQUENCE [LARGE SCALE GENOMIC DNA]</scope>
    <source>
        <strain evidence="1 2">CBS 101075</strain>
    </source>
</reference>
<proteinExistence type="predicted"/>
<sequence length="144" mass="15708">MCCDGVGRPSAGGRIAVMFPPKITGGSSASPTLNPYTLFFHNTQTANDVIRTRAVFRFDDPSTLKALQNCKNVDLRIERYGDLTSTMSTRPLHSFTLDTSGSREMQFDLPEKLDLDISDSGILGRQVTLLSQNSMLGTGIVGYN</sequence>
<gene>
    <name evidence="1" type="ORF">C8Q69DRAFT_93759</name>
</gene>
<dbReference type="RefSeq" id="XP_028481952.1">
    <property type="nucleotide sequence ID" value="XM_028634184.1"/>
</dbReference>
<name>A0A443HKJ6_BYSSP</name>
<dbReference type="EMBL" id="RCNU01000013">
    <property type="protein sequence ID" value="RWQ92307.1"/>
    <property type="molecule type" value="Genomic_DNA"/>
</dbReference>
<comment type="caution">
    <text evidence="1">The sequence shown here is derived from an EMBL/GenBank/DDBJ whole genome shotgun (WGS) entry which is preliminary data.</text>
</comment>
<evidence type="ECO:0000313" key="2">
    <source>
        <dbReference type="Proteomes" id="UP000283841"/>
    </source>
</evidence>
<accession>A0A443HKJ6</accession>
<dbReference type="AlphaFoldDB" id="A0A443HKJ6"/>
<keyword evidence="2" id="KW-1185">Reference proteome</keyword>
<dbReference type="GeneID" id="39603461"/>
<dbReference type="Proteomes" id="UP000283841">
    <property type="component" value="Unassembled WGS sequence"/>
</dbReference>
<dbReference type="VEuPathDB" id="FungiDB:C8Q69DRAFT_93759"/>
<organism evidence="1 2">
    <name type="scientific">Byssochlamys spectabilis</name>
    <name type="common">Paecilomyces variotii</name>
    <dbReference type="NCBI Taxonomy" id="264951"/>
    <lineage>
        <taxon>Eukaryota</taxon>
        <taxon>Fungi</taxon>
        <taxon>Dikarya</taxon>
        <taxon>Ascomycota</taxon>
        <taxon>Pezizomycotina</taxon>
        <taxon>Eurotiomycetes</taxon>
        <taxon>Eurotiomycetidae</taxon>
        <taxon>Eurotiales</taxon>
        <taxon>Thermoascaceae</taxon>
        <taxon>Paecilomyces</taxon>
    </lineage>
</organism>
<protein>
    <submittedName>
        <fullName evidence="1">Uncharacterized protein</fullName>
    </submittedName>
</protein>